<evidence type="ECO:0000256" key="5">
    <source>
        <dbReference type="ARBA" id="ARBA00023136"/>
    </source>
</evidence>
<evidence type="ECO:0000256" key="4">
    <source>
        <dbReference type="ARBA" id="ARBA00022989"/>
    </source>
</evidence>
<dbReference type="OrthoDB" id="3828151at2"/>
<dbReference type="HOGENOM" id="CLU_083873_3_1_11"/>
<feature type="domain" description="GtrA/DPMS transmembrane" evidence="7">
    <location>
        <begin position="29"/>
        <end position="149"/>
    </location>
</feature>
<evidence type="ECO:0000313" key="9">
    <source>
        <dbReference type="Proteomes" id="UP000029914"/>
    </source>
</evidence>
<proteinExistence type="inferred from homology"/>
<name>A0A097ID64_9CORY</name>
<reference evidence="8 9" key="1">
    <citation type="submission" date="2013-09" db="EMBL/GenBank/DDBJ databases">
        <title>Complete genome sequence of Corynebacterium doosanense CAU 212(T) (=DSM 45436(T)), isolated from activated sludge.</title>
        <authorList>
            <person name="Schaffert L."/>
            <person name="Albersmeier A."/>
            <person name="Kalinowski J."/>
            <person name="Ruckert C."/>
        </authorList>
    </citation>
    <scope>NUCLEOTIDE SEQUENCE [LARGE SCALE GENOMIC DNA]</scope>
    <source>
        <strain evidence="8 9">CAU 212</strain>
    </source>
</reference>
<evidence type="ECO:0000256" key="1">
    <source>
        <dbReference type="ARBA" id="ARBA00004141"/>
    </source>
</evidence>
<keyword evidence="3 6" id="KW-0812">Transmembrane</keyword>
<dbReference type="EMBL" id="CP006764">
    <property type="protein sequence ID" value="AIT60064.1"/>
    <property type="molecule type" value="Genomic_DNA"/>
</dbReference>
<dbReference type="Pfam" id="PF04138">
    <property type="entry name" value="GtrA_DPMS_TM"/>
    <property type="match status" value="1"/>
</dbReference>
<evidence type="ECO:0000259" key="7">
    <source>
        <dbReference type="Pfam" id="PF04138"/>
    </source>
</evidence>
<feature type="transmembrane region" description="Helical" evidence="6">
    <location>
        <begin position="96"/>
        <end position="115"/>
    </location>
</feature>
<sequence>MSSSFSAALGAFTDSRRRHSSSLRAQAVKFTVAGGVAAVVDLTVTWVLQIGLDVLGDFWARTVGWVLGTVLAYVINRRWTFRAGFSKRRFGATMTTYLLTYGVNIVLYREILPLLESSVSATTALVLAFIVSQAVATAINFLVQRFLIFRRG</sequence>
<feature type="transmembrane region" description="Helical" evidence="6">
    <location>
        <begin position="58"/>
        <end position="75"/>
    </location>
</feature>
<feature type="transmembrane region" description="Helical" evidence="6">
    <location>
        <begin position="121"/>
        <end position="143"/>
    </location>
</feature>
<evidence type="ECO:0000256" key="3">
    <source>
        <dbReference type="ARBA" id="ARBA00022692"/>
    </source>
</evidence>
<dbReference type="InterPro" id="IPR051401">
    <property type="entry name" value="GtrA_CellWall_Glycosyl"/>
</dbReference>
<dbReference type="InterPro" id="IPR007267">
    <property type="entry name" value="GtrA_DPMS_TM"/>
</dbReference>
<keyword evidence="9" id="KW-1185">Reference proteome</keyword>
<evidence type="ECO:0000256" key="2">
    <source>
        <dbReference type="ARBA" id="ARBA00009399"/>
    </source>
</evidence>
<keyword evidence="4 6" id="KW-1133">Transmembrane helix</keyword>
<dbReference type="eggNOG" id="COG2246">
    <property type="taxonomic scope" value="Bacteria"/>
</dbReference>
<dbReference type="KEGG" id="cdo:CDOO_01185"/>
<dbReference type="AlphaFoldDB" id="A0A097ID64"/>
<dbReference type="STRING" id="558173.CDOO_01185"/>
<evidence type="ECO:0000256" key="6">
    <source>
        <dbReference type="SAM" id="Phobius"/>
    </source>
</evidence>
<dbReference type="PANTHER" id="PTHR38459">
    <property type="entry name" value="PROPHAGE BACTOPRENOL-LINKED GLUCOSE TRANSLOCASE HOMOLOG"/>
    <property type="match status" value="1"/>
</dbReference>
<evidence type="ECO:0000313" key="8">
    <source>
        <dbReference type="EMBL" id="AIT60064.1"/>
    </source>
</evidence>
<comment type="similarity">
    <text evidence="2">Belongs to the GtrA family.</text>
</comment>
<dbReference type="GO" id="GO:0005886">
    <property type="term" value="C:plasma membrane"/>
    <property type="evidence" value="ECO:0007669"/>
    <property type="project" value="TreeGrafter"/>
</dbReference>
<comment type="subcellular location">
    <subcellularLocation>
        <location evidence="1">Membrane</location>
        <topology evidence="1">Multi-pass membrane protein</topology>
    </subcellularLocation>
</comment>
<gene>
    <name evidence="8" type="ORF">CDOO_01185</name>
</gene>
<dbReference type="GO" id="GO:0000271">
    <property type="term" value="P:polysaccharide biosynthetic process"/>
    <property type="evidence" value="ECO:0007669"/>
    <property type="project" value="InterPro"/>
</dbReference>
<dbReference type="Proteomes" id="UP000029914">
    <property type="component" value="Chromosome"/>
</dbReference>
<organism evidence="8 9">
    <name type="scientific">Corynebacterium doosanense CAU 212 = DSM 45436</name>
    <dbReference type="NCBI Taxonomy" id="558173"/>
    <lineage>
        <taxon>Bacteria</taxon>
        <taxon>Bacillati</taxon>
        <taxon>Actinomycetota</taxon>
        <taxon>Actinomycetes</taxon>
        <taxon>Mycobacteriales</taxon>
        <taxon>Corynebacteriaceae</taxon>
        <taxon>Corynebacterium</taxon>
    </lineage>
</organism>
<dbReference type="PANTHER" id="PTHR38459:SF6">
    <property type="entry name" value="ARABINOGALACTAN BIOSYNTHESIS RECRUITING PROTEIN RV3789"/>
    <property type="match status" value="1"/>
</dbReference>
<protein>
    <submittedName>
        <fullName evidence="8">Membrane protein</fullName>
    </submittedName>
</protein>
<feature type="transmembrane region" description="Helical" evidence="6">
    <location>
        <begin position="27"/>
        <end position="52"/>
    </location>
</feature>
<accession>A0A097ID64</accession>
<keyword evidence="5 6" id="KW-0472">Membrane</keyword>